<comment type="caution">
    <text evidence="8">The sequence shown here is derived from an EMBL/GenBank/DDBJ whole genome shotgun (WGS) entry which is preliminary data.</text>
</comment>
<dbReference type="Gene3D" id="1.20.1250.20">
    <property type="entry name" value="MFS general substrate transporter like domains"/>
    <property type="match status" value="1"/>
</dbReference>
<dbReference type="GO" id="GO:0005886">
    <property type="term" value="C:plasma membrane"/>
    <property type="evidence" value="ECO:0007669"/>
    <property type="project" value="UniProtKB-SubCell"/>
</dbReference>
<evidence type="ECO:0000313" key="9">
    <source>
        <dbReference type="Proteomes" id="UP000441585"/>
    </source>
</evidence>
<dbReference type="SUPFAM" id="SSF103473">
    <property type="entry name" value="MFS general substrate transporter"/>
    <property type="match status" value="1"/>
</dbReference>
<dbReference type="InterPro" id="IPR011701">
    <property type="entry name" value="MFS"/>
</dbReference>
<dbReference type="InterPro" id="IPR036259">
    <property type="entry name" value="MFS_trans_sf"/>
</dbReference>
<evidence type="ECO:0000256" key="4">
    <source>
        <dbReference type="ARBA" id="ARBA00022989"/>
    </source>
</evidence>
<feature type="transmembrane region" description="Helical" evidence="6">
    <location>
        <begin position="353"/>
        <end position="374"/>
    </location>
</feature>
<evidence type="ECO:0000256" key="6">
    <source>
        <dbReference type="SAM" id="Phobius"/>
    </source>
</evidence>
<keyword evidence="3 6" id="KW-0812">Transmembrane</keyword>
<protein>
    <submittedName>
        <fullName evidence="8">MFS transporter</fullName>
    </submittedName>
</protein>
<dbReference type="RefSeq" id="WP_070876711.1">
    <property type="nucleotide sequence ID" value="NZ_CAJGAA010000006.1"/>
</dbReference>
<evidence type="ECO:0000256" key="2">
    <source>
        <dbReference type="ARBA" id="ARBA00022448"/>
    </source>
</evidence>
<feature type="transmembrane region" description="Helical" evidence="6">
    <location>
        <begin position="329"/>
        <end position="347"/>
    </location>
</feature>
<evidence type="ECO:0000259" key="7">
    <source>
        <dbReference type="PROSITE" id="PS50850"/>
    </source>
</evidence>
<reference evidence="8 9" key="1">
    <citation type="submission" date="2019-11" db="EMBL/GenBank/DDBJ databases">
        <title>Bacillus idriensis genome.</title>
        <authorList>
            <person name="Konopka E.N."/>
            <person name="Newman J.D."/>
        </authorList>
    </citation>
    <scope>NUCLEOTIDE SEQUENCE [LARGE SCALE GENOMIC DNA]</scope>
    <source>
        <strain evidence="8 9">DSM 19097</strain>
    </source>
</reference>
<gene>
    <name evidence="8" type="ORF">GJU41_16550</name>
</gene>
<keyword evidence="5 6" id="KW-0472">Membrane</keyword>
<accession>A0A6I2MI82</accession>
<organism evidence="8 9">
    <name type="scientific">Metabacillus idriensis</name>
    <dbReference type="NCBI Taxonomy" id="324768"/>
    <lineage>
        <taxon>Bacteria</taxon>
        <taxon>Bacillati</taxon>
        <taxon>Bacillota</taxon>
        <taxon>Bacilli</taxon>
        <taxon>Bacillales</taxon>
        <taxon>Bacillaceae</taxon>
        <taxon>Metabacillus</taxon>
    </lineage>
</organism>
<dbReference type="PROSITE" id="PS50850">
    <property type="entry name" value="MFS"/>
    <property type="match status" value="1"/>
</dbReference>
<comment type="subcellular location">
    <subcellularLocation>
        <location evidence="1">Cell membrane</location>
        <topology evidence="1">Multi-pass membrane protein</topology>
    </subcellularLocation>
</comment>
<dbReference type="InterPro" id="IPR020846">
    <property type="entry name" value="MFS_dom"/>
</dbReference>
<keyword evidence="4 6" id="KW-1133">Transmembrane helix</keyword>
<feature type="transmembrane region" description="Helical" evidence="6">
    <location>
        <begin position="87"/>
        <end position="106"/>
    </location>
</feature>
<dbReference type="Pfam" id="PF07690">
    <property type="entry name" value="MFS_1"/>
    <property type="match status" value="1"/>
</dbReference>
<dbReference type="AlphaFoldDB" id="A0A6I2MI82"/>
<feature type="transmembrane region" description="Helical" evidence="6">
    <location>
        <begin position="395"/>
        <end position="415"/>
    </location>
</feature>
<feature type="transmembrane region" description="Helical" evidence="6">
    <location>
        <begin position="266"/>
        <end position="287"/>
    </location>
</feature>
<feature type="transmembrane region" description="Helical" evidence="6">
    <location>
        <begin position="55"/>
        <end position="75"/>
    </location>
</feature>
<feature type="transmembrane region" description="Helical" evidence="6">
    <location>
        <begin position="299"/>
        <end position="317"/>
    </location>
</feature>
<feature type="transmembrane region" description="Helical" evidence="6">
    <location>
        <begin position="427"/>
        <end position="446"/>
    </location>
</feature>
<evidence type="ECO:0000313" key="8">
    <source>
        <dbReference type="EMBL" id="MRX55573.1"/>
    </source>
</evidence>
<dbReference type="PRINTS" id="PR01036">
    <property type="entry name" value="TCRTETB"/>
</dbReference>
<sequence>MTTISAERRLAVPGLKHENKIVLLWSLTVWLVVMNTTMFNVALPSVLRDLSLSSGTASWIVSGYSIAFAISTLTYSRLSDFIPISRLLAIGLAMLGTASIIGFFSHSFYLLLFARVLQAAGAGAVPGLAMVLAGKYIPISRRGKAMSLISSAASLGFGLGPVIGGAITTYLGWNYLFVITGFVVFLLPMFKKLLPEEDVQKVHFDSVGGLLTGLGVTGLLLFLSTLSFPLLAGTLLMLFILWKHIHKVSIPFVQPSLFRNRQYVKLAAAAFSGFILHFSALFMMPIILTELFGKDPAAIGLIIFPGAILSAVAAQFIGRLIDRFGNVPLISFGHGMLLISLLILALFAGKSPYAILIAYMFMSTGFSSLTSSIANEASRILPEDDIGSGMGLTQLIQFFGGAFGVALSGILIEWQQGIPASLIYANIFWGLTGLIGLSFLIFWSYVKIESKKKSLHS</sequence>
<evidence type="ECO:0000256" key="1">
    <source>
        <dbReference type="ARBA" id="ARBA00004651"/>
    </source>
</evidence>
<keyword evidence="9" id="KW-1185">Reference proteome</keyword>
<dbReference type="Gene3D" id="1.20.1720.10">
    <property type="entry name" value="Multidrug resistance protein D"/>
    <property type="match status" value="1"/>
</dbReference>
<dbReference type="PANTHER" id="PTHR42718">
    <property type="entry name" value="MAJOR FACILITATOR SUPERFAMILY MULTIDRUG TRANSPORTER MFSC"/>
    <property type="match status" value="1"/>
</dbReference>
<proteinExistence type="predicted"/>
<evidence type="ECO:0000256" key="5">
    <source>
        <dbReference type="ARBA" id="ARBA00023136"/>
    </source>
</evidence>
<keyword evidence="2" id="KW-0813">Transport</keyword>
<dbReference type="EMBL" id="WKKF01000005">
    <property type="protein sequence ID" value="MRX55573.1"/>
    <property type="molecule type" value="Genomic_DNA"/>
</dbReference>
<dbReference type="Proteomes" id="UP000441585">
    <property type="component" value="Unassembled WGS sequence"/>
</dbReference>
<dbReference type="PANTHER" id="PTHR42718:SF9">
    <property type="entry name" value="MAJOR FACILITATOR SUPERFAMILY MULTIDRUG TRANSPORTER MFSC"/>
    <property type="match status" value="1"/>
</dbReference>
<feature type="transmembrane region" description="Helical" evidence="6">
    <location>
        <begin position="112"/>
        <end position="133"/>
    </location>
</feature>
<feature type="transmembrane region" description="Helical" evidence="6">
    <location>
        <begin position="21"/>
        <end position="43"/>
    </location>
</feature>
<dbReference type="GO" id="GO:0022857">
    <property type="term" value="F:transmembrane transporter activity"/>
    <property type="evidence" value="ECO:0007669"/>
    <property type="project" value="InterPro"/>
</dbReference>
<name>A0A6I2MI82_9BACI</name>
<evidence type="ECO:0000256" key="3">
    <source>
        <dbReference type="ARBA" id="ARBA00022692"/>
    </source>
</evidence>
<feature type="transmembrane region" description="Helical" evidence="6">
    <location>
        <begin position="228"/>
        <end position="245"/>
    </location>
</feature>
<feature type="domain" description="Major facilitator superfamily (MFS) profile" evidence="7">
    <location>
        <begin position="21"/>
        <end position="450"/>
    </location>
</feature>